<dbReference type="SUPFAM" id="SSF53187">
    <property type="entry name" value="Zn-dependent exopeptidases"/>
    <property type="match status" value="1"/>
</dbReference>
<protein>
    <submittedName>
        <fullName evidence="3">M28 family peptidase</fullName>
    </submittedName>
</protein>
<accession>A0A9D1MLY1</accession>
<gene>
    <name evidence="3" type="ORF">IAB07_01820</name>
</gene>
<dbReference type="PANTHER" id="PTHR12147">
    <property type="entry name" value="METALLOPEPTIDASE M28 FAMILY MEMBER"/>
    <property type="match status" value="1"/>
</dbReference>
<dbReference type="GO" id="GO:0008235">
    <property type="term" value="F:metalloexopeptidase activity"/>
    <property type="evidence" value="ECO:0007669"/>
    <property type="project" value="InterPro"/>
</dbReference>
<feature type="transmembrane region" description="Helical" evidence="1">
    <location>
        <begin position="91"/>
        <end position="116"/>
    </location>
</feature>
<dbReference type="InterPro" id="IPR007484">
    <property type="entry name" value="Peptidase_M28"/>
</dbReference>
<keyword evidence="1" id="KW-1133">Transmembrane helix</keyword>
<feature type="transmembrane region" description="Helical" evidence="1">
    <location>
        <begin position="208"/>
        <end position="227"/>
    </location>
</feature>
<name>A0A9D1MLY1_9FIRM</name>
<keyword evidence="1" id="KW-0812">Transmembrane</keyword>
<dbReference type="InterPro" id="IPR045175">
    <property type="entry name" value="M28_fam"/>
</dbReference>
<dbReference type="EMBL" id="DVNJ01000006">
    <property type="protein sequence ID" value="HIU62493.1"/>
    <property type="molecule type" value="Genomic_DNA"/>
</dbReference>
<dbReference type="Gene3D" id="3.40.630.10">
    <property type="entry name" value="Zn peptidases"/>
    <property type="match status" value="1"/>
</dbReference>
<dbReference type="PANTHER" id="PTHR12147:SF26">
    <property type="entry name" value="PEPTIDASE M28 DOMAIN-CONTAINING PROTEIN"/>
    <property type="match status" value="1"/>
</dbReference>
<proteinExistence type="predicted"/>
<feature type="transmembrane region" description="Helical" evidence="1">
    <location>
        <begin position="166"/>
        <end position="188"/>
    </location>
</feature>
<reference evidence="3" key="1">
    <citation type="submission" date="2020-10" db="EMBL/GenBank/DDBJ databases">
        <authorList>
            <person name="Gilroy R."/>
        </authorList>
    </citation>
    <scope>NUCLEOTIDE SEQUENCE</scope>
    <source>
        <strain evidence="3">9366</strain>
    </source>
</reference>
<evidence type="ECO:0000313" key="3">
    <source>
        <dbReference type="EMBL" id="HIU62493.1"/>
    </source>
</evidence>
<organism evidence="3 4">
    <name type="scientific">Candidatus Caccalectryoclostridium excrementigallinarum</name>
    <dbReference type="NCBI Taxonomy" id="2840710"/>
    <lineage>
        <taxon>Bacteria</taxon>
        <taxon>Bacillati</taxon>
        <taxon>Bacillota</taxon>
        <taxon>Clostridia</taxon>
        <taxon>Christensenellales</taxon>
        <taxon>Christensenellaceae</taxon>
        <taxon>Christensenellaceae incertae sedis</taxon>
        <taxon>Candidatus Caccalectryoclostridium</taxon>
    </lineage>
</organism>
<feature type="transmembrane region" description="Helical" evidence="1">
    <location>
        <begin position="66"/>
        <end position="85"/>
    </location>
</feature>
<dbReference type="Pfam" id="PF04389">
    <property type="entry name" value="Peptidase_M28"/>
    <property type="match status" value="1"/>
</dbReference>
<dbReference type="AlphaFoldDB" id="A0A9D1MLY1"/>
<evidence type="ECO:0000256" key="1">
    <source>
        <dbReference type="SAM" id="Phobius"/>
    </source>
</evidence>
<evidence type="ECO:0000259" key="2">
    <source>
        <dbReference type="Pfam" id="PF04389"/>
    </source>
</evidence>
<keyword evidence="1" id="KW-0472">Membrane</keyword>
<dbReference type="GO" id="GO:0006508">
    <property type="term" value="P:proteolysis"/>
    <property type="evidence" value="ECO:0007669"/>
    <property type="project" value="InterPro"/>
</dbReference>
<dbReference type="Proteomes" id="UP000824145">
    <property type="component" value="Unassembled WGS sequence"/>
</dbReference>
<reference evidence="3" key="2">
    <citation type="journal article" date="2021" name="PeerJ">
        <title>Extensive microbial diversity within the chicken gut microbiome revealed by metagenomics and culture.</title>
        <authorList>
            <person name="Gilroy R."/>
            <person name="Ravi A."/>
            <person name="Getino M."/>
            <person name="Pursley I."/>
            <person name="Horton D.L."/>
            <person name="Alikhan N.F."/>
            <person name="Baker D."/>
            <person name="Gharbi K."/>
            <person name="Hall N."/>
            <person name="Watson M."/>
            <person name="Adriaenssens E.M."/>
            <person name="Foster-Nyarko E."/>
            <person name="Jarju S."/>
            <person name="Secka A."/>
            <person name="Antonio M."/>
            <person name="Oren A."/>
            <person name="Chaudhuri R.R."/>
            <person name="La Ragione R."/>
            <person name="Hildebrand F."/>
            <person name="Pallen M.J."/>
        </authorList>
    </citation>
    <scope>NUCLEOTIDE SEQUENCE</scope>
    <source>
        <strain evidence="3">9366</strain>
    </source>
</reference>
<sequence>MKKEEAKAGAQYAYDYIKGIIDKTGPRLPGTEEERQGAMLTAEIMEGISGKKAVVEEFDLHPNASIGAIPVVGFLGLICFALYYLSPIATLVLSTFTLLFAIAQIFTYSGTFDFLFPKKRSQNVYTSIDPEEGEELKYTICFSAHMDSCWCWNHSLRNPKTAIPKIVVGIVGFVLLIIMSAVAVGVGMYSFQTISDLAVKTELSGRDILQIVLYVLPLITVPGSYWLSDYLTWDKKKASPGAMDNLSGIGIFLAYAEYVKAHPEVRPEGCRLMFAAMGAEEASLKGSFAFCKKHKDDGLLENMYHINLDSFRDDEHFAAVIGDLWLGSRFDRQLIEVSKEAMREALGEDATEKCPSEMFNPVGGCDSTPFCRAGVKTVTLVAQNPTLTDYYHTSKDTVEGLSMYSLEKGFETVVRLVPKIDALVRGE</sequence>
<evidence type="ECO:0000313" key="4">
    <source>
        <dbReference type="Proteomes" id="UP000824145"/>
    </source>
</evidence>
<comment type="caution">
    <text evidence="3">The sequence shown here is derived from an EMBL/GenBank/DDBJ whole genome shotgun (WGS) entry which is preliminary data.</text>
</comment>
<feature type="domain" description="Peptidase M28" evidence="2">
    <location>
        <begin position="233"/>
        <end position="415"/>
    </location>
</feature>